<dbReference type="CDD" id="cd00610">
    <property type="entry name" value="OAT_like"/>
    <property type="match status" value="1"/>
</dbReference>
<dbReference type="GO" id="GO:0030170">
    <property type="term" value="F:pyridoxal phosphate binding"/>
    <property type="evidence" value="ECO:0007669"/>
    <property type="project" value="InterPro"/>
</dbReference>
<name>A0A837IPT5_9LACO</name>
<dbReference type="NCBIfam" id="NF002325">
    <property type="entry name" value="PRK01278.1"/>
    <property type="match status" value="1"/>
</dbReference>
<dbReference type="AlphaFoldDB" id="A0A837IPT5"/>
<evidence type="ECO:0000256" key="2">
    <source>
        <dbReference type="ARBA" id="ARBA00022605"/>
    </source>
</evidence>
<feature type="modified residue" description="N6-(pyridoxal phosphate)lysine" evidence="5">
    <location>
        <position position="236"/>
    </location>
</feature>
<feature type="binding site" evidence="5">
    <location>
        <position position="265"/>
    </location>
    <ligand>
        <name>pyridoxal 5'-phosphate</name>
        <dbReference type="ChEBI" id="CHEBI:597326"/>
    </ligand>
</feature>
<evidence type="ECO:0000313" key="6">
    <source>
        <dbReference type="EMBL" id="KLA45809.1"/>
    </source>
</evidence>
<dbReference type="FunFam" id="3.40.640.10:FF:000004">
    <property type="entry name" value="Acetylornithine aminotransferase"/>
    <property type="match status" value="1"/>
</dbReference>
<feature type="binding site" evidence="5">
    <location>
        <begin position="96"/>
        <end position="97"/>
    </location>
    <ligand>
        <name>pyridoxal 5'-phosphate</name>
        <dbReference type="ChEBI" id="CHEBI:597326"/>
    </ligand>
</feature>
<organism evidence="6 7">
    <name type="scientific">Ligilactobacillus ruminis</name>
    <dbReference type="NCBI Taxonomy" id="1623"/>
    <lineage>
        <taxon>Bacteria</taxon>
        <taxon>Bacillati</taxon>
        <taxon>Bacillota</taxon>
        <taxon>Bacilli</taxon>
        <taxon>Lactobacillales</taxon>
        <taxon>Lactobacillaceae</taxon>
        <taxon>Ligilactobacillus</taxon>
    </lineage>
</organism>
<dbReference type="InterPro" id="IPR004636">
    <property type="entry name" value="AcOrn/SuccOrn_fam"/>
</dbReference>
<evidence type="ECO:0000256" key="3">
    <source>
        <dbReference type="ARBA" id="ARBA00022679"/>
    </source>
</evidence>
<dbReference type="Pfam" id="PF00202">
    <property type="entry name" value="Aminotran_3"/>
    <property type="match status" value="1"/>
</dbReference>
<keyword evidence="5" id="KW-0055">Arginine biosynthesis</keyword>
<dbReference type="OMA" id="RSAWDLC"/>
<evidence type="ECO:0000256" key="5">
    <source>
        <dbReference type="HAMAP-Rule" id="MF_01107"/>
    </source>
</evidence>
<protein>
    <recommendedName>
        <fullName evidence="5">Acetylornithine aminotransferase</fullName>
        <shortName evidence="5">ACOAT</shortName>
        <ecNumber evidence="5">2.6.1.11</ecNumber>
    </recommendedName>
</protein>
<dbReference type="PANTHER" id="PTHR11986:SF79">
    <property type="entry name" value="ACETYLORNITHINE AMINOTRANSFERASE, MITOCHONDRIAL"/>
    <property type="match status" value="1"/>
</dbReference>
<dbReference type="GO" id="GO:0042802">
    <property type="term" value="F:identical protein binding"/>
    <property type="evidence" value="ECO:0007669"/>
    <property type="project" value="TreeGrafter"/>
</dbReference>
<dbReference type="PANTHER" id="PTHR11986">
    <property type="entry name" value="AMINOTRANSFERASE CLASS III"/>
    <property type="match status" value="1"/>
</dbReference>
<dbReference type="GO" id="GO:0006526">
    <property type="term" value="P:L-arginine biosynthetic process"/>
    <property type="evidence" value="ECO:0007669"/>
    <property type="project" value="UniProtKB-UniRule"/>
</dbReference>
<sequence length="384" mass="41172">MMMQHVFPTYNRFPFEIVSGNGFKLTDNKGMTYLDFTSGIGVCGLGYNVSKLNEAVEKQLGKVWHTSNLYESSLQESVAKKLGEAHGMIASFCNSGTEANEAAFKLARRATGKSEVLAFDHSFHGRTYGSLSLTGNDGIKEGFGPLVPGVSFAKYNDFAALDEINDQKAAVILEVVQGEGGVVVGDASWLKAVEEKAHEAGALLIIDEVQTGMGRTGKLFAFENFELNPDIVTVAKGLANGIPVGAMLGKKELAKFFGPGTHGSTFAGNPLAMAAADVVLDELNTEFLKGVSEKSDFIKFLLEQKVKNIDAIESISGFGLMIGIHLKETVDVSKVVSMLQDKGLLTLSARDNTLRLLPPLIMPASELMAGIEIITETLENILVA</sequence>
<evidence type="ECO:0000256" key="4">
    <source>
        <dbReference type="ARBA" id="ARBA00022898"/>
    </source>
</evidence>
<keyword evidence="3 5" id="KW-0808">Transferase</keyword>
<dbReference type="GO" id="GO:0003992">
    <property type="term" value="F:N2-acetyl-L-ornithine:2-oxoglutarate 5-aminotransferase activity"/>
    <property type="evidence" value="ECO:0007669"/>
    <property type="project" value="UniProtKB-UniRule"/>
</dbReference>
<proteinExistence type="inferred from homology"/>
<feature type="binding site" evidence="5">
    <location>
        <position position="264"/>
    </location>
    <ligand>
        <name>N(2)-acetyl-L-ornithine</name>
        <dbReference type="ChEBI" id="CHEBI:57805"/>
    </ligand>
</feature>
<dbReference type="NCBIfam" id="NF002797">
    <property type="entry name" value="PRK02936.1"/>
    <property type="match status" value="1"/>
</dbReference>
<feature type="binding site" evidence="5">
    <location>
        <position position="126"/>
    </location>
    <ligand>
        <name>N(2)-acetyl-L-ornithine</name>
        <dbReference type="ChEBI" id="CHEBI:57805"/>
    </ligand>
</feature>
<comment type="miscellaneous">
    <text evidence="5">May also have succinyldiaminopimelate aminotransferase activity, thus carrying out the corresponding step in lysine biosynthesis.</text>
</comment>
<comment type="pathway">
    <text evidence="5">Amino-acid biosynthesis; L-arginine biosynthesis; N(2)-acetyl-L-ornithine from L-glutamate: step 4/4.</text>
</comment>
<feature type="binding site" evidence="5">
    <location>
        <begin position="207"/>
        <end position="210"/>
    </location>
    <ligand>
        <name>pyridoxal 5'-phosphate</name>
        <dbReference type="ChEBI" id="CHEBI:597326"/>
    </ligand>
</feature>
<dbReference type="PROSITE" id="PS00600">
    <property type="entry name" value="AA_TRANSFER_CLASS_3"/>
    <property type="match status" value="1"/>
</dbReference>
<reference evidence="6 7" key="1">
    <citation type="journal article" date="2015" name="BMC Microbiol.">
        <title>Lactobacillus ruminis strains cluster according to their mammalian gut source.</title>
        <authorList>
            <person name="O' Donnell M.M."/>
            <person name="Harris H.M."/>
            <person name="Lynch D.B."/>
            <person name="Ross R.P."/>
            <person name="O'Toole P.W."/>
        </authorList>
    </citation>
    <scope>NUCLEOTIDE SEQUENCE [LARGE SCALE GENOMIC DNA]</scope>
    <source>
        <strain evidence="6 7">ATCC 27780</strain>
    </source>
</reference>
<dbReference type="InterPro" id="IPR005814">
    <property type="entry name" value="Aminotrans_3"/>
</dbReference>
<dbReference type="Gene3D" id="3.90.1150.10">
    <property type="entry name" value="Aspartate Aminotransferase, domain 1"/>
    <property type="match status" value="1"/>
</dbReference>
<dbReference type="InterPro" id="IPR015421">
    <property type="entry name" value="PyrdxlP-dep_Trfase_major"/>
</dbReference>
<evidence type="ECO:0000313" key="7">
    <source>
        <dbReference type="Proteomes" id="UP000035618"/>
    </source>
</evidence>
<dbReference type="SUPFAM" id="SSF53383">
    <property type="entry name" value="PLP-dependent transferases"/>
    <property type="match status" value="1"/>
</dbReference>
<dbReference type="Gene3D" id="3.40.640.10">
    <property type="entry name" value="Type I PLP-dependent aspartate aminotransferase-like (Major domain)"/>
    <property type="match status" value="1"/>
</dbReference>
<comment type="caution">
    <text evidence="6">The sequence shown here is derived from an EMBL/GenBank/DDBJ whole genome shotgun (WGS) entry which is preliminary data.</text>
</comment>
<comment type="subcellular location">
    <subcellularLocation>
        <location evidence="5">Cytoplasm</location>
    </subcellularLocation>
</comment>
<feature type="binding site" evidence="5">
    <location>
        <position position="123"/>
    </location>
    <ligand>
        <name>pyridoxal 5'-phosphate</name>
        <dbReference type="ChEBI" id="CHEBI:597326"/>
    </ligand>
</feature>
<dbReference type="HAMAP" id="MF_01107">
    <property type="entry name" value="ArgD_aminotrans_3"/>
    <property type="match status" value="1"/>
</dbReference>
<keyword evidence="4 5" id="KW-0663">Pyridoxal phosphate</keyword>
<dbReference type="PIRSF" id="PIRSF000521">
    <property type="entry name" value="Transaminase_4ab_Lys_Orn"/>
    <property type="match status" value="1"/>
</dbReference>
<keyword evidence="5" id="KW-0963">Cytoplasm</keyword>
<comment type="catalytic activity">
    <reaction evidence="5">
        <text>N(2)-acetyl-L-ornithine + 2-oxoglutarate = N-acetyl-L-glutamate 5-semialdehyde + L-glutamate</text>
        <dbReference type="Rhea" id="RHEA:18049"/>
        <dbReference type="ChEBI" id="CHEBI:16810"/>
        <dbReference type="ChEBI" id="CHEBI:29123"/>
        <dbReference type="ChEBI" id="CHEBI:29985"/>
        <dbReference type="ChEBI" id="CHEBI:57805"/>
        <dbReference type="EC" id="2.6.1.11"/>
    </reaction>
</comment>
<gene>
    <name evidence="5" type="primary">argD</name>
    <name evidence="6" type="ORF">LRB_1179</name>
</gene>
<evidence type="ECO:0000256" key="1">
    <source>
        <dbReference type="ARBA" id="ARBA00022576"/>
    </source>
</evidence>
<dbReference type="EC" id="2.6.1.11" evidence="5"/>
<dbReference type="GO" id="GO:0005737">
    <property type="term" value="C:cytoplasm"/>
    <property type="evidence" value="ECO:0007669"/>
    <property type="project" value="UniProtKB-SubCell"/>
</dbReference>
<accession>A0A837IPT5</accession>
<dbReference type="InterPro" id="IPR050103">
    <property type="entry name" value="Class-III_PLP-dep_AT"/>
</dbReference>
<keyword evidence="1 5" id="KW-0032">Aminotransferase</keyword>
<keyword evidence="2 5" id="KW-0028">Amino-acid biosynthesis</keyword>
<dbReference type="InterPro" id="IPR015422">
    <property type="entry name" value="PyrdxlP-dep_Trfase_small"/>
</dbReference>
<dbReference type="UniPathway" id="UPA00068">
    <property type="reaction ID" value="UER00109"/>
</dbReference>
<comment type="cofactor">
    <cofactor evidence="5">
        <name>pyridoxal 5'-phosphate</name>
        <dbReference type="ChEBI" id="CHEBI:597326"/>
    </cofactor>
    <text evidence="5">Binds 1 pyridoxal phosphate per subunit.</text>
</comment>
<dbReference type="Proteomes" id="UP000035618">
    <property type="component" value="Unassembled WGS sequence"/>
</dbReference>
<dbReference type="InterPro" id="IPR015424">
    <property type="entry name" value="PyrdxlP-dep_Trfase"/>
</dbReference>
<dbReference type="NCBIfam" id="TIGR00707">
    <property type="entry name" value="argD"/>
    <property type="match status" value="1"/>
</dbReference>
<dbReference type="InterPro" id="IPR049704">
    <property type="entry name" value="Aminotrans_3_PPA_site"/>
</dbReference>
<comment type="subunit">
    <text evidence="5">Homodimer.</text>
</comment>
<dbReference type="EMBL" id="JHAJ01000092">
    <property type="protein sequence ID" value="KLA45809.1"/>
    <property type="molecule type" value="Genomic_DNA"/>
</dbReference>
<comment type="similarity">
    <text evidence="5">Belongs to the class-III pyridoxal-phosphate-dependent aminotransferase family. ArgD subfamily.</text>
</comment>